<dbReference type="InterPro" id="IPR000160">
    <property type="entry name" value="GGDEF_dom"/>
</dbReference>
<keyword evidence="3" id="KW-0812">Transmembrane</keyword>
<feature type="domain" description="GGDEF" evidence="4">
    <location>
        <begin position="451"/>
        <end position="591"/>
    </location>
</feature>
<feature type="transmembrane region" description="Helical" evidence="3">
    <location>
        <begin position="298"/>
        <end position="316"/>
    </location>
</feature>
<dbReference type="Pfam" id="PF00990">
    <property type="entry name" value="GGDEF"/>
    <property type="match status" value="1"/>
</dbReference>
<dbReference type="InterPro" id="IPR050469">
    <property type="entry name" value="Diguanylate_Cyclase"/>
</dbReference>
<evidence type="ECO:0000259" key="4">
    <source>
        <dbReference type="PROSITE" id="PS50887"/>
    </source>
</evidence>
<organism evidence="5 6">
    <name type="scientific">Shewanella aestuarii</name>
    <dbReference type="NCBI Taxonomy" id="1028752"/>
    <lineage>
        <taxon>Bacteria</taxon>
        <taxon>Pseudomonadati</taxon>
        <taxon>Pseudomonadota</taxon>
        <taxon>Gammaproteobacteria</taxon>
        <taxon>Alteromonadales</taxon>
        <taxon>Shewanellaceae</taxon>
        <taxon>Shewanella</taxon>
    </lineage>
</organism>
<dbReference type="InterPro" id="IPR043128">
    <property type="entry name" value="Rev_trsase/Diguanyl_cyclase"/>
</dbReference>
<keyword evidence="3" id="KW-0472">Membrane</keyword>
<dbReference type="SMART" id="SM00267">
    <property type="entry name" value="GGDEF"/>
    <property type="match status" value="1"/>
</dbReference>
<dbReference type="Proteomes" id="UP001203212">
    <property type="component" value="Unassembled WGS sequence"/>
</dbReference>
<keyword evidence="3" id="KW-1133">Transmembrane helix</keyword>
<proteinExistence type="predicted"/>
<evidence type="ECO:0000256" key="1">
    <source>
        <dbReference type="ARBA" id="ARBA00012528"/>
    </source>
</evidence>
<comment type="catalytic activity">
    <reaction evidence="2">
        <text>2 GTP = 3',3'-c-di-GMP + 2 diphosphate</text>
        <dbReference type="Rhea" id="RHEA:24898"/>
        <dbReference type="ChEBI" id="CHEBI:33019"/>
        <dbReference type="ChEBI" id="CHEBI:37565"/>
        <dbReference type="ChEBI" id="CHEBI:58805"/>
        <dbReference type="EC" id="2.7.7.65"/>
    </reaction>
</comment>
<feature type="transmembrane region" description="Helical" evidence="3">
    <location>
        <begin position="231"/>
        <end position="248"/>
    </location>
</feature>
<keyword evidence="6" id="KW-1185">Reference proteome</keyword>
<sequence>MNGISNNNKNGFTIEKYLAPLLLVFSTLLGVFFSSDSSAETIAIPQFTQGHLGKYTEYFRESDREITLTEAREHFNTVPLSKGSSHSISLGIDVAPVWMTFTVDNTTDMTEFYRLSLETPWIDYIDTWLIKDGEVINHFAGGDAYAFEKRPMQYRFYAFEHEYPPGQTQVIIRVETKGPMALPVYFSSVKAAISRDISSGYQFGALYGIMIALALYNLVLFVFIRQAEYGLYCLYLLGFVLNSLSYTGQLHTIITADYGVYFQDWLDIFLMITYSVTGLLFARTLLKTKEYAPKLDRLVLRIALYIPLGMLTGFVFDQLIFSAILSFLLNSSFVFLFIILGIKALQAKKPFAVLFILSSVTAALCIAISTLAVAGFLVPYNDYTFKAIEFGMAFEAILLASILARQFRVAQIDKRIAEKYARTDPLTELNNRRGFKELTQPIFEHIVANQREVTIVIIDIDNFKNVNDIYGHSMGDIVLKSVADAITDSCRQGDISARWGGEEFIVFLAETSEAQGLMQAEKIRRKIEAIKIDDIHTQLSLTASFGISGTVNGCFNQATLDAQSMDNMLRNADKALYIAKQNGKNQVKIFC</sequence>
<evidence type="ECO:0000313" key="6">
    <source>
        <dbReference type="Proteomes" id="UP001203212"/>
    </source>
</evidence>
<dbReference type="InterPro" id="IPR029787">
    <property type="entry name" value="Nucleotide_cyclase"/>
</dbReference>
<feature type="transmembrane region" description="Helical" evidence="3">
    <location>
        <begin position="204"/>
        <end position="224"/>
    </location>
</feature>
<dbReference type="InterPro" id="IPR011622">
    <property type="entry name" value="7TMR_DISM_rcpt_extracell_dom2"/>
</dbReference>
<dbReference type="EC" id="2.7.7.65" evidence="1"/>
<name>A0ABT0L4L2_9GAMM</name>
<dbReference type="RefSeq" id="WP_188842580.1">
    <property type="nucleotide sequence ID" value="NZ_BMOT01000009.1"/>
</dbReference>
<dbReference type="CDD" id="cd01949">
    <property type="entry name" value="GGDEF"/>
    <property type="match status" value="1"/>
</dbReference>
<evidence type="ECO:0000313" key="5">
    <source>
        <dbReference type="EMBL" id="MCL1118370.1"/>
    </source>
</evidence>
<evidence type="ECO:0000256" key="2">
    <source>
        <dbReference type="ARBA" id="ARBA00034247"/>
    </source>
</evidence>
<feature type="transmembrane region" description="Helical" evidence="3">
    <location>
        <begin position="322"/>
        <end position="342"/>
    </location>
</feature>
<comment type="caution">
    <text evidence="5">The sequence shown here is derived from an EMBL/GenBank/DDBJ whole genome shotgun (WGS) entry which is preliminary data.</text>
</comment>
<dbReference type="Gene3D" id="2.60.40.2380">
    <property type="match status" value="1"/>
</dbReference>
<protein>
    <recommendedName>
        <fullName evidence="1">diguanylate cyclase</fullName>
        <ecNumber evidence="1">2.7.7.65</ecNumber>
    </recommendedName>
</protein>
<dbReference type="NCBIfam" id="TIGR00254">
    <property type="entry name" value="GGDEF"/>
    <property type="match status" value="1"/>
</dbReference>
<dbReference type="PANTHER" id="PTHR45138">
    <property type="entry name" value="REGULATORY COMPONENTS OF SENSORY TRANSDUCTION SYSTEM"/>
    <property type="match status" value="1"/>
</dbReference>
<feature type="transmembrane region" description="Helical" evidence="3">
    <location>
        <begin position="383"/>
        <end position="404"/>
    </location>
</feature>
<dbReference type="Pfam" id="PF07696">
    <property type="entry name" value="7TMR-DISMED2"/>
    <property type="match status" value="1"/>
</dbReference>
<reference evidence="5 6" key="1">
    <citation type="submission" date="2022-01" db="EMBL/GenBank/DDBJ databases">
        <title>Whole genome-based taxonomy of the Shewanellaceae.</title>
        <authorList>
            <person name="Martin-Rodriguez A.J."/>
        </authorList>
    </citation>
    <scope>NUCLEOTIDE SEQUENCE [LARGE SCALE GENOMIC DNA]</scope>
    <source>
        <strain evidence="5 6">JCM 17801</strain>
    </source>
</reference>
<feature type="transmembrane region" description="Helical" evidence="3">
    <location>
        <begin position="268"/>
        <end position="286"/>
    </location>
</feature>
<dbReference type="InterPro" id="IPR011623">
    <property type="entry name" value="7TMR_DISM_rcpt_extracell_dom1"/>
</dbReference>
<dbReference type="PANTHER" id="PTHR45138:SF9">
    <property type="entry name" value="DIGUANYLATE CYCLASE DGCM-RELATED"/>
    <property type="match status" value="1"/>
</dbReference>
<dbReference type="SUPFAM" id="SSF55073">
    <property type="entry name" value="Nucleotide cyclase"/>
    <property type="match status" value="1"/>
</dbReference>
<gene>
    <name evidence="5" type="ORF">L2689_14100</name>
</gene>
<dbReference type="EMBL" id="JAKILK010000009">
    <property type="protein sequence ID" value="MCL1118370.1"/>
    <property type="molecule type" value="Genomic_DNA"/>
</dbReference>
<evidence type="ECO:0000256" key="3">
    <source>
        <dbReference type="SAM" id="Phobius"/>
    </source>
</evidence>
<accession>A0ABT0L4L2</accession>
<dbReference type="Pfam" id="PF07695">
    <property type="entry name" value="7TMR-DISM_7TM"/>
    <property type="match status" value="1"/>
</dbReference>
<feature type="transmembrane region" description="Helical" evidence="3">
    <location>
        <begin position="354"/>
        <end position="377"/>
    </location>
</feature>
<dbReference type="PROSITE" id="PS50887">
    <property type="entry name" value="GGDEF"/>
    <property type="match status" value="1"/>
</dbReference>
<dbReference type="Gene3D" id="3.30.70.270">
    <property type="match status" value="1"/>
</dbReference>